<feature type="transmembrane region" description="Helical" evidence="7">
    <location>
        <begin position="210"/>
        <end position="232"/>
    </location>
</feature>
<feature type="transmembrane region" description="Helical" evidence="7">
    <location>
        <begin position="239"/>
        <end position="256"/>
    </location>
</feature>
<name>A0AAU7B0E9_9ACTN</name>
<dbReference type="InterPro" id="IPR050638">
    <property type="entry name" value="AA-Vitamin_Transporters"/>
</dbReference>
<dbReference type="InterPro" id="IPR000620">
    <property type="entry name" value="EamA_dom"/>
</dbReference>
<sequence length="321" mass="32542">MGRRSWILMAVLAATWGASYLFIKVGLRDFDSAQVVCSRTALGALVLLPIALRGGTLAMLLQRKRAAVVIAIIQVVIPFALITVGEHHIDSALAGILVASAPIFTALIALRFDHAERSSGWGTVGIGVGILGVALLFGVDLSGDSKTLLAGGGILIAGLCYAIGAMLIKREMAGVPPAGVVASTMTISALLTLPFALIHPPTSLGLDAAASLLALGVLGTGLAFLIFYTLIAELGPRKASLVAYIAPGFSVVYGAALLDERITAATIGGLVLILAGSWMGAEGRAPWQRRSAPPGGTPPATEPVAAVAVPPAKAASTAGSA</sequence>
<keyword evidence="5 7" id="KW-0472">Membrane</keyword>
<evidence type="ECO:0000256" key="1">
    <source>
        <dbReference type="ARBA" id="ARBA00004141"/>
    </source>
</evidence>
<feature type="transmembrane region" description="Helical" evidence="7">
    <location>
        <begin position="122"/>
        <end position="142"/>
    </location>
</feature>
<evidence type="ECO:0000256" key="7">
    <source>
        <dbReference type="SAM" id="Phobius"/>
    </source>
</evidence>
<dbReference type="EMBL" id="CP114014">
    <property type="protein sequence ID" value="XAY07117.1"/>
    <property type="molecule type" value="Genomic_DNA"/>
</dbReference>
<feature type="transmembrane region" description="Helical" evidence="7">
    <location>
        <begin position="7"/>
        <end position="27"/>
    </location>
</feature>
<keyword evidence="3 7" id="KW-0812">Transmembrane</keyword>
<dbReference type="GO" id="GO:0016020">
    <property type="term" value="C:membrane"/>
    <property type="evidence" value="ECO:0007669"/>
    <property type="project" value="UniProtKB-SubCell"/>
</dbReference>
<dbReference type="PANTHER" id="PTHR32322:SF9">
    <property type="entry name" value="AMINO-ACID METABOLITE EFFLUX PUMP-RELATED"/>
    <property type="match status" value="1"/>
</dbReference>
<evidence type="ECO:0000256" key="4">
    <source>
        <dbReference type="ARBA" id="ARBA00022989"/>
    </source>
</evidence>
<dbReference type="SUPFAM" id="SSF103481">
    <property type="entry name" value="Multidrug resistance efflux transporter EmrE"/>
    <property type="match status" value="2"/>
</dbReference>
<feature type="transmembrane region" description="Helical" evidence="7">
    <location>
        <begin position="33"/>
        <end position="54"/>
    </location>
</feature>
<dbReference type="PANTHER" id="PTHR32322">
    <property type="entry name" value="INNER MEMBRANE TRANSPORTER"/>
    <property type="match status" value="1"/>
</dbReference>
<protein>
    <recommendedName>
        <fullName evidence="8">EamA domain-containing protein</fullName>
    </recommendedName>
</protein>
<dbReference type="KEGG" id="parq:DSM112329_03996"/>
<dbReference type="InterPro" id="IPR037185">
    <property type="entry name" value="EmrE-like"/>
</dbReference>
<gene>
    <name evidence="9" type="ORF">DSM112329_03996</name>
</gene>
<accession>A0AAU7B0E9</accession>
<comment type="subcellular location">
    <subcellularLocation>
        <location evidence="1">Membrane</location>
        <topology evidence="1">Multi-pass membrane protein</topology>
    </subcellularLocation>
</comment>
<feature type="domain" description="EamA" evidence="8">
    <location>
        <begin position="5"/>
        <end position="137"/>
    </location>
</feature>
<keyword evidence="4 7" id="KW-1133">Transmembrane helix</keyword>
<reference evidence="9" key="1">
    <citation type="submission" date="2022-12" db="EMBL/GenBank/DDBJ databases">
        <title>Paraconexibacter alkalitolerans sp. nov. and Baekduia alba sp. nov., isolated from soil and emended description of the genera Paraconexibacter (Chun et al., 2020) and Baekduia (An et al., 2020).</title>
        <authorList>
            <person name="Vieira S."/>
            <person name="Huber K.J."/>
            <person name="Geppert A."/>
            <person name="Wolf J."/>
            <person name="Neumann-Schaal M."/>
            <person name="Muesken M."/>
            <person name="Overmann J."/>
        </authorList>
    </citation>
    <scope>NUCLEOTIDE SEQUENCE</scope>
    <source>
        <strain evidence="9">AEG42_29</strain>
    </source>
</reference>
<organism evidence="9">
    <name type="scientific">Paraconexibacter sp. AEG42_29</name>
    <dbReference type="NCBI Taxonomy" id="2997339"/>
    <lineage>
        <taxon>Bacteria</taxon>
        <taxon>Bacillati</taxon>
        <taxon>Actinomycetota</taxon>
        <taxon>Thermoleophilia</taxon>
        <taxon>Solirubrobacterales</taxon>
        <taxon>Paraconexibacteraceae</taxon>
        <taxon>Paraconexibacter</taxon>
    </lineage>
</organism>
<dbReference type="AlphaFoldDB" id="A0AAU7B0E9"/>
<feature type="transmembrane region" description="Helical" evidence="7">
    <location>
        <begin position="91"/>
        <end position="110"/>
    </location>
</feature>
<feature type="transmembrane region" description="Helical" evidence="7">
    <location>
        <begin position="180"/>
        <end position="198"/>
    </location>
</feature>
<evidence type="ECO:0000256" key="6">
    <source>
        <dbReference type="SAM" id="MobiDB-lite"/>
    </source>
</evidence>
<evidence type="ECO:0000256" key="5">
    <source>
        <dbReference type="ARBA" id="ARBA00023136"/>
    </source>
</evidence>
<feature type="transmembrane region" description="Helical" evidence="7">
    <location>
        <begin position="148"/>
        <end position="168"/>
    </location>
</feature>
<evidence type="ECO:0000256" key="2">
    <source>
        <dbReference type="ARBA" id="ARBA00007362"/>
    </source>
</evidence>
<feature type="transmembrane region" description="Helical" evidence="7">
    <location>
        <begin position="262"/>
        <end position="281"/>
    </location>
</feature>
<feature type="domain" description="EamA" evidence="8">
    <location>
        <begin position="154"/>
        <end position="278"/>
    </location>
</feature>
<dbReference type="Pfam" id="PF00892">
    <property type="entry name" value="EamA"/>
    <property type="match status" value="2"/>
</dbReference>
<feature type="transmembrane region" description="Helical" evidence="7">
    <location>
        <begin position="66"/>
        <end position="85"/>
    </location>
</feature>
<proteinExistence type="inferred from homology"/>
<dbReference type="RefSeq" id="WP_354698324.1">
    <property type="nucleotide sequence ID" value="NZ_CP114014.1"/>
</dbReference>
<feature type="region of interest" description="Disordered" evidence="6">
    <location>
        <begin position="285"/>
        <end position="304"/>
    </location>
</feature>
<evidence type="ECO:0000256" key="3">
    <source>
        <dbReference type="ARBA" id="ARBA00022692"/>
    </source>
</evidence>
<evidence type="ECO:0000313" key="9">
    <source>
        <dbReference type="EMBL" id="XAY07117.1"/>
    </source>
</evidence>
<comment type="similarity">
    <text evidence="2">Belongs to the EamA transporter family.</text>
</comment>
<evidence type="ECO:0000259" key="8">
    <source>
        <dbReference type="Pfam" id="PF00892"/>
    </source>
</evidence>